<gene>
    <name evidence="2" type="ORF">TWF481_006154</name>
</gene>
<proteinExistence type="predicted"/>
<reference evidence="2 3" key="1">
    <citation type="submission" date="2023-08" db="EMBL/GenBank/DDBJ databases">
        <authorList>
            <person name="Palmer J.M."/>
        </authorList>
    </citation>
    <scope>NUCLEOTIDE SEQUENCE [LARGE SCALE GENOMIC DNA]</scope>
    <source>
        <strain evidence="2 3">TWF481</strain>
    </source>
</reference>
<protein>
    <submittedName>
        <fullName evidence="2">Uncharacterized protein</fullName>
    </submittedName>
</protein>
<evidence type="ECO:0000256" key="1">
    <source>
        <dbReference type="SAM" id="SignalP"/>
    </source>
</evidence>
<keyword evidence="1" id="KW-0732">Signal</keyword>
<dbReference type="AlphaFoldDB" id="A0AAV9WFX7"/>
<dbReference type="Proteomes" id="UP001370758">
    <property type="component" value="Unassembled WGS sequence"/>
</dbReference>
<comment type="caution">
    <text evidence="2">The sequence shown here is derived from an EMBL/GenBank/DDBJ whole genome shotgun (WGS) entry which is preliminary data.</text>
</comment>
<keyword evidence="3" id="KW-1185">Reference proteome</keyword>
<organism evidence="2 3">
    <name type="scientific">Arthrobotrys musiformis</name>
    <dbReference type="NCBI Taxonomy" id="47236"/>
    <lineage>
        <taxon>Eukaryota</taxon>
        <taxon>Fungi</taxon>
        <taxon>Dikarya</taxon>
        <taxon>Ascomycota</taxon>
        <taxon>Pezizomycotina</taxon>
        <taxon>Orbiliomycetes</taxon>
        <taxon>Orbiliales</taxon>
        <taxon>Orbiliaceae</taxon>
        <taxon>Arthrobotrys</taxon>
    </lineage>
</organism>
<feature type="chain" id="PRO_5043889051" evidence="1">
    <location>
        <begin position="20"/>
        <end position="319"/>
    </location>
</feature>
<evidence type="ECO:0000313" key="3">
    <source>
        <dbReference type="Proteomes" id="UP001370758"/>
    </source>
</evidence>
<dbReference type="EMBL" id="JAVHJL010000003">
    <property type="protein sequence ID" value="KAK6507732.1"/>
    <property type="molecule type" value="Genomic_DNA"/>
</dbReference>
<sequence length="319" mass="35722">MKKLQYLILLVFGILPVLARYSTAFPGSAELGADYIDERYPMWLKMILPTMICIITQKNPNYYNNTCLLTTDSQGLGLKASPDLATMTPDSEKVPLPGLWRGYMDLDEFDTGANKKGGGPDRNTFIIVSEEEGHLPGKRVPICLTWISTEEEYYVDMGPVQNISDSFSKRILDRPPSLTPAFGSMPAYDTKSMLSGKVVFETCRTSFSSLRLDFGDIPVNQKFWVLPEPGSEVEYINGDFAVAHLRIVPKLPWINDPWSLCSGYFGIFDTRETGEDPDYEIPAKGDWYYPTSIGWGCSFQKWTIVSTWGANVSETGGAY</sequence>
<feature type="signal peptide" evidence="1">
    <location>
        <begin position="1"/>
        <end position="19"/>
    </location>
</feature>
<accession>A0AAV9WFX7</accession>
<evidence type="ECO:0000313" key="2">
    <source>
        <dbReference type="EMBL" id="KAK6507732.1"/>
    </source>
</evidence>
<name>A0AAV9WFX7_9PEZI</name>